<comment type="cofactor">
    <cofactor evidence="1 8">
        <name>pyridoxal 5'-phosphate</name>
        <dbReference type="ChEBI" id="CHEBI:597326"/>
    </cofactor>
</comment>
<keyword evidence="3" id="KW-0321">Glycogen metabolism</keyword>
<evidence type="ECO:0000256" key="7">
    <source>
        <dbReference type="ARBA" id="ARBA00023277"/>
    </source>
</evidence>
<dbReference type="PIRSF" id="PIRSF000460">
    <property type="entry name" value="Pprylas_GlgP"/>
    <property type="match status" value="1"/>
</dbReference>
<dbReference type="OrthoDB" id="9215500at2759"/>
<dbReference type="AlphaFoldDB" id="A0A2G8KP23"/>
<dbReference type="Proteomes" id="UP000230750">
    <property type="component" value="Unassembled WGS sequence"/>
</dbReference>
<dbReference type="GO" id="GO:0005737">
    <property type="term" value="C:cytoplasm"/>
    <property type="evidence" value="ECO:0007669"/>
    <property type="project" value="TreeGrafter"/>
</dbReference>
<evidence type="ECO:0000256" key="8">
    <source>
        <dbReference type="RuleBase" id="RU000587"/>
    </source>
</evidence>
<protein>
    <recommendedName>
        <fullName evidence="8">Alpha-1,4 glucan phosphorylase</fullName>
        <ecNumber evidence="8">2.4.1.1</ecNumber>
    </recommendedName>
</protein>
<keyword evidence="6 8" id="KW-0663">Pyridoxal phosphate</keyword>
<dbReference type="GO" id="GO:0005980">
    <property type="term" value="P:glycogen catabolic process"/>
    <property type="evidence" value="ECO:0007669"/>
    <property type="project" value="TreeGrafter"/>
</dbReference>
<dbReference type="SUPFAM" id="SSF53756">
    <property type="entry name" value="UDP-Glycosyltransferase/glycogen phosphorylase"/>
    <property type="match status" value="1"/>
</dbReference>
<comment type="similarity">
    <text evidence="2 8">Belongs to the glycogen phosphorylase family.</text>
</comment>
<evidence type="ECO:0000256" key="5">
    <source>
        <dbReference type="ARBA" id="ARBA00022679"/>
    </source>
</evidence>
<keyword evidence="4 8" id="KW-0328">Glycosyltransferase</keyword>
<dbReference type="InterPro" id="IPR000811">
    <property type="entry name" value="Glyco_trans_35"/>
</dbReference>
<dbReference type="InterPro" id="IPR011833">
    <property type="entry name" value="Glycg_phsphrylas"/>
</dbReference>
<dbReference type="GO" id="GO:0008184">
    <property type="term" value="F:glycogen phosphorylase activity"/>
    <property type="evidence" value="ECO:0007669"/>
    <property type="project" value="InterPro"/>
</dbReference>
<name>A0A2G8KP23_STIJA</name>
<dbReference type="Pfam" id="PF00343">
    <property type="entry name" value="Phosphorylase"/>
    <property type="match status" value="1"/>
</dbReference>
<dbReference type="EC" id="2.4.1.1" evidence="8"/>
<sequence>MSPLISNFHYQGFQTSFQNSKDLKARFAWERVYYLSLEYYIGRTLSNTMVNLGIQSQCDEALYQLGLNIEELEEMEDDAGLGNGGLGRLAACFLDSMATLGLAAYGYGLRYDYGIFSQKIKDGHQVVFAMPYDSPTPGYKNNTVNSMRLWSAKSPNSFNLTFFNDGDYVEAVLDRNHAENISRVLYPNDNVVEGKELRLKQEYFMVAATLQDVVRRFKSSKFGCRDPVRTDFSAFPDKVALQLNDTHPALAIPELLRVFVDVENLEWGKAWDLVVRTCAYTNHTLLPEALERWPVDLLHRLLPRHLEIIYEINSRHLIEVAKKYPGDPDRLRRMSIVEEEHGKKINMAFLSIVGAHVVNGVAEIHSNLLKSRVFKDFFEMMPEKFQNKTNGITPRRWLLLCNPGLTDVIAEVIGEDWTTDLSLLAELKKYANTTNFIQSVQRVKQENKMKLAQYLQKHHNITLNTASMFDIQVKRIHEYKRQLLNCLHMILLYNRIKRDPSASFVARTIMIGGKAAPGYYMAKQIIYLVNCIARVVNNDPIIGDKLKIVFLENYRVSLAEKGKISNLTDSIGGFRISQTDGVWETSIYRY</sequence>
<evidence type="ECO:0000256" key="6">
    <source>
        <dbReference type="ARBA" id="ARBA00022898"/>
    </source>
</evidence>
<keyword evidence="10" id="KW-1185">Reference proteome</keyword>
<dbReference type="FunFam" id="3.40.50.2000:FF:000149">
    <property type="entry name" value="Glycogen phosphorylase, muscle form"/>
    <property type="match status" value="1"/>
</dbReference>
<reference evidence="9 10" key="1">
    <citation type="journal article" date="2017" name="PLoS Biol.">
        <title>The sea cucumber genome provides insights into morphological evolution and visceral regeneration.</title>
        <authorList>
            <person name="Zhang X."/>
            <person name="Sun L."/>
            <person name="Yuan J."/>
            <person name="Sun Y."/>
            <person name="Gao Y."/>
            <person name="Zhang L."/>
            <person name="Li S."/>
            <person name="Dai H."/>
            <person name="Hamel J.F."/>
            <person name="Liu C."/>
            <person name="Yu Y."/>
            <person name="Liu S."/>
            <person name="Lin W."/>
            <person name="Guo K."/>
            <person name="Jin S."/>
            <person name="Xu P."/>
            <person name="Storey K.B."/>
            <person name="Huan P."/>
            <person name="Zhang T."/>
            <person name="Zhou Y."/>
            <person name="Zhang J."/>
            <person name="Lin C."/>
            <person name="Li X."/>
            <person name="Xing L."/>
            <person name="Huo D."/>
            <person name="Sun M."/>
            <person name="Wang L."/>
            <person name="Mercier A."/>
            <person name="Li F."/>
            <person name="Yang H."/>
            <person name="Xiang J."/>
        </authorList>
    </citation>
    <scope>NUCLEOTIDE SEQUENCE [LARGE SCALE GENOMIC DNA]</scope>
    <source>
        <strain evidence="9">Shaxun</strain>
        <tissue evidence="9">Muscle</tissue>
    </source>
</reference>
<evidence type="ECO:0000313" key="9">
    <source>
        <dbReference type="EMBL" id="PIK49766.1"/>
    </source>
</evidence>
<dbReference type="FunFam" id="3.40.50.2000:FF:000153">
    <property type="entry name" value="Alpha-1,4 glucan phosphorylase"/>
    <property type="match status" value="1"/>
</dbReference>
<dbReference type="NCBIfam" id="TIGR02093">
    <property type="entry name" value="P_ylase"/>
    <property type="match status" value="1"/>
</dbReference>
<keyword evidence="7 8" id="KW-0119">Carbohydrate metabolism</keyword>
<dbReference type="PANTHER" id="PTHR11468">
    <property type="entry name" value="GLYCOGEN PHOSPHORYLASE"/>
    <property type="match status" value="1"/>
</dbReference>
<dbReference type="EMBL" id="MRZV01000448">
    <property type="protein sequence ID" value="PIK49766.1"/>
    <property type="molecule type" value="Genomic_DNA"/>
</dbReference>
<keyword evidence="5 8" id="KW-0808">Transferase</keyword>
<evidence type="ECO:0000256" key="1">
    <source>
        <dbReference type="ARBA" id="ARBA00001933"/>
    </source>
</evidence>
<gene>
    <name evidence="9" type="ORF">BSL78_13353</name>
</gene>
<dbReference type="PANTHER" id="PTHR11468:SF13">
    <property type="entry name" value="GLYCOGEN PHOSPHORYLASE"/>
    <property type="match status" value="1"/>
</dbReference>
<comment type="caution">
    <text evidence="9">The sequence shown here is derived from an EMBL/GenBank/DDBJ whole genome shotgun (WGS) entry which is preliminary data.</text>
</comment>
<comment type="catalytic activity">
    <reaction evidence="8">
        <text>[(1-&gt;4)-alpha-D-glucosyl](n) + phosphate = [(1-&gt;4)-alpha-D-glucosyl](n-1) + alpha-D-glucose 1-phosphate</text>
        <dbReference type="Rhea" id="RHEA:41732"/>
        <dbReference type="Rhea" id="RHEA-COMP:9584"/>
        <dbReference type="Rhea" id="RHEA-COMP:9586"/>
        <dbReference type="ChEBI" id="CHEBI:15444"/>
        <dbReference type="ChEBI" id="CHEBI:43474"/>
        <dbReference type="ChEBI" id="CHEBI:58601"/>
        <dbReference type="EC" id="2.4.1.1"/>
    </reaction>
</comment>
<evidence type="ECO:0000256" key="2">
    <source>
        <dbReference type="ARBA" id="ARBA00006047"/>
    </source>
</evidence>
<evidence type="ECO:0000313" key="10">
    <source>
        <dbReference type="Proteomes" id="UP000230750"/>
    </source>
</evidence>
<evidence type="ECO:0000256" key="4">
    <source>
        <dbReference type="ARBA" id="ARBA00022676"/>
    </source>
</evidence>
<accession>A0A2G8KP23</accession>
<dbReference type="Gene3D" id="3.40.50.2000">
    <property type="entry name" value="Glycogen Phosphorylase B"/>
    <property type="match status" value="3"/>
</dbReference>
<dbReference type="GO" id="GO:0030170">
    <property type="term" value="F:pyridoxal phosphate binding"/>
    <property type="evidence" value="ECO:0007669"/>
    <property type="project" value="InterPro"/>
</dbReference>
<organism evidence="9 10">
    <name type="scientific">Stichopus japonicus</name>
    <name type="common">Sea cucumber</name>
    <dbReference type="NCBI Taxonomy" id="307972"/>
    <lineage>
        <taxon>Eukaryota</taxon>
        <taxon>Metazoa</taxon>
        <taxon>Echinodermata</taxon>
        <taxon>Eleutherozoa</taxon>
        <taxon>Echinozoa</taxon>
        <taxon>Holothuroidea</taxon>
        <taxon>Aspidochirotacea</taxon>
        <taxon>Aspidochirotida</taxon>
        <taxon>Stichopodidae</taxon>
        <taxon>Apostichopus</taxon>
    </lineage>
</organism>
<proteinExistence type="inferred from homology"/>
<evidence type="ECO:0000256" key="3">
    <source>
        <dbReference type="ARBA" id="ARBA00022600"/>
    </source>
</evidence>
<comment type="function">
    <text evidence="8">Allosteric enzyme that catalyzes the rate-limiting step in glycogen catabolism, the phosphorolytic cleavage of glycogen to produce glucose-1-phosphate, and plays a central role in maintaining cellular and organismal glucose homeostasis.</text>
</comment>
<dbReference type="STRING" id="307972.A0A2G8KP23"/>